<evidence type="ECO:0000313" key="6">
    <source>
        <dbReference type="EMBL" id="RMA42921.1"/>
    </source>
</evidence>
<comment type="caution">
    <text evidence="6">The sequence shown here is derived from an EMBL/GenBank/DDBJ whole genome shotgun (WGS) entry which is preliminary data.</text>
</comment>
<dbReference type="InterPro" id="IPR038109">
    <property type="entry name" value="DNA_bind_recomb_sf"/>
</dbReference>
<feature type="domain" description="Recombinase zinc beta ribbon" evidence="5">
    <location>
        <begin position="92"/>
        <end position="143"/>
    </location>
</feature>
<keyword evidence="7" id="KW-1185">Reference proteome</keyword>
<gene>
    <name evidence="6" type="ORF">D9R08_04530</name>
</gene>
<dbReference type="GO" id="GO:0003677">
    <property type="term" value="F:DNA binding"/>
    <property type="evidence" value="ECO:0007669"/>
    <property type="project" value="UniProtKB-KW"/>
</dbReference>
<organism evidence="6 7">
    <name type="scientific">Rhodophyticola porphyridii</name>
    <dbReference type="NCBI Taxonomy" id="1852017"/>
    <lineage>
        <taxon>Bacteria</taxon>
        <taxon>Pseudomonadati</taxon>
        <taxon>Pseudomonadota</taxon>
        <taxon>Alphaproteobacteria</taxon>
        <taxon>Rhodobacterales</taxon>
        <taxon>Roseobacteraceae</taxon>
        <taxon>Rhodophyticola</taxon>
    </lineage>
</organism>
<dbReference type="Proteomes" id="UP000281343">
    <property type="component" value="Unassembled WGS sequence"/>
</dbReference>
<dbReference type="Pfam" id="PF13408">
    <property type="entry name" value="Zn_ribbon_recom"/>
    <property type="match status" value="1"/>
</dbReference>
<dbReference type="Pfam" id="PF07508">
    <property type="entry name" value="Recombinase"/>
    <property type="match status" value="1"/>
</dbReference>
<evidence type="ECO:0000313" key="7">
    <source>
        <dbReference type="Proteomes" id="UP000281343"/>
    </source>
</evidence>
<evidence type="ECO:0008006" key="8">
    <source>
        <dbReference type="Google" id="ProtNLM"/>
    </source>
</evidence>
<dbReference type="GO" id="GO:0000150">
    <property type="term" value="F:DNA strand exchange activity"/>
    <property type="evidence" value="ECO:0007669"/>
    <property type="project" value="InterPro"/>
</dbReference>
<evidence type="ECO:0000259" key="4">
    <source>
        <dbReference type="Pfam" id="PF07508"/>
    </source>
</evidence>
<dbReference type="InterPro" id="IPR025827">
    <property type="entry name" value="Zn_ribbon_recom_dom"/>
</dbReference>
<dbReference type="OrthoDB" id="7277848at2"/>
<keyword evidence="3" id="KW-0175">Coiled coil</keyword>
<evidence type="ECO:0000256" key="3">
    <source>
        <dbReference type="SAM" id="Coils"/>
    </source>
</evidence>
<accession>A0A3L9Y267</accession>
<proteinExistence type="predicted"/>
<dbReference type="InterPro" id="IPR011109">
    <property type="entry name" value="DNA_bind_recombinase_dom"/>
</dbReference>
<keyword evidence="1" id="KW-0238">DNA-binding</keyword>
<evidence type="ECO:0000256" key="1">
    <source>
        <dbReference type="ARBA" id="ARBA00023125"/>
    </source>
</evidence>
<dbReference type="AlphaFoldDB" id="A0A3L9Y267"/>
<protein>
    <recommendedName>
        <fullName evidence="8">Recombinase zinc beta ribbon domain-containing protein</fullName>
    </recommendedName>
</protein>
<dbReference type="PANTHER" id="PTHR30461:SF2">
    <property type="entry name" value="SERINE RECOMBINASE PINE-RELATED"/>
    <property type="match status" value="1"/>
</dbReference>
<dbReference type="RefSeq" id="WP_121896858.1">
    <property type="nucleotide sequence ID" value="NZ_RCNT01000002.1"/>
</dbReference>
<evidence type="ECO:0000256" key="2">
    <source>
        <dbReference type="ARBA" id="ARBA00023172"/>
    </source>
</evidence>
<reference evidence="6 7" key="1">
    <citation type="submission" date="2018-10" db="EMBL/GenBank/DDBJ databases">
        <authorList>
            <person name="Jung H.S."/>
            <person name="Jeon C.O."/>
        </authorList>
    </citation>
    <scope>NUCLEOTIDE SEQUENCE [LARGE SCALE GENOMIC DNA]</scope>
    <source>
        <strain evidence="6 7">MA-7-27</strain>
    </source>
</reference>
<sequence length="317" mass="36263">MPPPKNQWVLTLETFPNYPHLKDGKLRQQRVTDLLTHPIYTGHICSERYGIHWLKAQHEPLISLETFDKVQERRSGSVKAPKRKNIGDHFALRGIAVCGCCEVPLRSSITRGNGGQYAYYLCQTKGCEAYGKSIKRDQLEDDVGEIIKSLQPDQSVVQLLTDMFRHIWDARRTQAAELRRDAQRQLRALDKKIEALVSRVLTAQTEAIVPVYEAEIVSLEHDKARLAEKVQKQTEPKGSFEEKLEPALTFLANPWKLWETPGEAQVHLRRLVLKLAFGTRIKYCRNHGARTPEISFPFKVLDRFHMLRCQNGADGGT</sequence>
<evidence type="ECO:0000259" key="5">
    <source>
        <dbReference type="Pfam" id="PF13408"/>
    </source>
</evidence>
<feature type="coiled-coil region" evidence="3">
    <location>
        <begin position="172"/>
        <end position="199"/>
    </location>
</feature>
<dbReference type="InterPro" id="IPR050639">
    <property type="entry name" value="SSR_resolvase"/>
</dbReference>
<keyword evidence="2" id="KW-0233">DNA recombination</keyword>
<feature type="domain" description="Recombinase" evidence="4">
    <location>
        <begin position="21"/>
        <end position="76"/>
    </location>
</feature>
<dbReference type="EMBL" id="RCNT01000002">
    <property type="protein sequence ID" value="RMA42921.1"/>
    <property type="molecule type" value="Genomic_DNA"/>
</dbReference>
<dbReference type="Gene3D" id="3.90.1750.20">
    <property type="entry name" value="Putative Large Serine Recombinase, Chain B, Domain 2"/>
    <property type="match status" value="1"/>
</dbReference>
<dbReference type="PANTHER" id="PTHR30461">
    <property type="entry name" value="DNA-INVERTASE FROM LAMBDOID PROPHAGE"/>
    <property type="match status" value="1"/>
</dbReference>
<name>A0A3L9Y267_9RHOB</name>